<evidence type="ECO:0000256" key="1">
    <source>
        <dbReference type="SAM" id="Coils"/>
    </source>
</evidence>
<proteinExistence type="predicted"/>
<feature type="compositionally biased region" description="Basic residues" evidence="2">
    <location>
        <begin position="235"/>
        <end position="254"/>
    </location>
</feature>
<dbReference type="GO" id="GO:0003697">
    <property type="term" value="F:single-stranded DNA binding"/>
    <property type="evidence" value="ECO:0007669"/>
    <property type="project" value="TreeGrafter"/>
</dbReference>
<feature type="region of interest" description="Disordered" evidence="2">
    <location>
        <begin position="234"/>
        <end position="254"/>
    </location>
</feature>
<evidence type="ECO:0000313" key="4">
    <source>
        <dbReference type="Proteomes" id="UP000069549"/>
    </source>
</evidence>
<gene>
    <name evidence="3" type="ORF">PBK173_000117100</name>
</gene>
<dbReference type="PANTHER" id="PTHR15361">
    <property type="entry name" value="RAD51/NUKS-INTERACTING PROTEIN"/>
    <property type="match status" value="1"/>
</dbReference>
<dbReference type="VEuPathDB" id="PlasmoDB:PBANKA_0622200"/>
<organism evidence="3 4">
    <name type="scientific">Plasmodium berghei</name>
    <dbReference type="NCBI Taxonomy" id="5821"/>
    <lineage>
        <taxon>Eukaryota</taxon>
        <taxon>Sar</taxon>
        <taxon>Alveolata</taxon>
        <taxon>Apicomplexa</taxon>
        <taxon>Aconoidasida</taxon>
        <taxon>Haemosporida</taxon>
        <taxon>Plasmodiidae</taxon>
        <taxon>Plasmodium</taxon>
        <taxon>Plasmodium (Vinckeia)</taxon>
    </lineage>
</organism>
<feature type="coiled-coil region" evidence="1">
    <location>
        <begin position="1645"/>
        <end position="1677"/>
    </location>
</feature>
<evidence type="ECO:0000313" key="3">
    <source>
        <dbReference type="EMBL" id="CXI20755.1"/>
    </source>
</evidence>
<feature type="compositionally biased region" description="Basic and acidic residues" evidence="2">
    <location>
        <begin position="1316"/>
        <end position="1334"/>
    </location>
</feature>
<dbReference type="GO" id="GO:0000724">
    <property type="term" value="P:double-strand break repair via homologous recombination"/>
    <property type="evidence" value="ECO:0007669"/>
    <property type="project" value="TreeGrafter"/>
</dbReference>
<dbReference type="GO" id="GO:0036297">
    <property type="term" value="P:interstrand cross-link repair"/>
    <property type="evidence" value="ECO:0007669"/>
    <property type="project" value="TreeGrafter"/>
</dbReference>
<feature type="region of interest" description="Disordered" evidence="2">
    <location>
        <begin position="1301"/>
        <end position="1354"/>
    </location>
</feature>
<evidence type="ECO:0000256" key="2">
    <source>
        <dbReference type="SAM" id="MobiDB-lite"/>
    </source>
</evidence>
<sequence length="3153" mass="376463">MAHRFELNKQAIYLDIDMKNERIIGNTNMNVTLYMPIYYLYDKNDFEKNNFDIKNVKICTNIQYPKGGDAEIDEQNINEFENYNKINKYINEKKQNNYEINNENPTNEITNHTQLDILSYTQLDQIESYIKFQKNKYIFLVIQIPNNAKQAKYYDIKINGKEELNYYTIYDNPNYKQNIFENSEMEKYAPIYNFIPPNNPQNLKNETNINTMQNNYSSAASYDNNTINEDINQYSKKKKKIKKKKKKEKKKKRKWNNEENIYNYDINTKSSYTHKQCQDIYYEETHINQHQNYNQHLYRDPNYQLQKNNIDNSPSSDIYNNTKIQNCEEKKKKLKFIKKINNIDSFTHNNLQYPEFKIVDFLSLDKLIEKNHMKGKNYLFIMIDNKIFDKEKNNNFGEFCNFCKNGETIQINNNNEYNVKINISVNLSFQFFNLNSYQNQIYFDKTKNLLISINNYIKDKTWFPTIYQSYNNENSINKNKCAWKIKCIIDIPYFVISSNTLTNIYQKDGKNYFVYKTTNKNSTLFPDQICLYAGNFNFLHLNYIKLKDTQHINYNFLYKNEKIHYSENQVKEKNKNINFSKNYSEIRKGINTINNNYNKNESSLGNTNNKYDIYNLPSQNSDSYFEWFSESSLSNISDQSDSELASEKKKRIQPENFQVSFADSETVSQIKNGENEKKAQKYYYEKINNKRVPNIYAFADAEKNELAYSTTHTGYILKCFLEITKENIMYDNIIILFLPIHFTYLENYFHSEDIESSISSHNFYDIKNGYNLFSNNNILNSKITDPYIYFKSGKYFIYGNVIIFSSQLLHTIYDILFNINVYSYKMIFAEGILSVCFDYYINKTKYQDSYFVFMLKFYIFQKFIEQIFGLIEMNAILFELREKYCSIVELFGDIIISKPKLYYTSYYLYNQKYISNNFISNDYIFNNIYFIKSFLCIRAFFNILKNFNFSDNIHQYCFSIFFSYFFNERKIMDPDLFWKKILEECRLRYIESYKQIYKNKFKINKTDANINVKSLIGEEHEQYQLFEKYFTYFLNTFIKGYGIAQYILTFNIHLQRKGTSMDDFNFLISQNYINPFSFIDHNFKSNYFLADISSMCIYNLLELNKYIDLQHILLQLDGYNNNNIKFDRDIIFLKKIKNKTIITKKMKSYLDKIYFENFLQIPYPNNNLFNNIEKKILIFLKKKYYYYIDHYYHYPKHIFNKKINKIISNFILKKTKKFIFDSFYIIHPKKNTTLSCINQFTHIKSDKSCAESYYNQSYPTNNVDILVANDHMPCIKAETIPTNTFSKHEITLIKNENKQPIIKTINKEKKKKRKESKQDRQEKKMRKIQHEKNKDRKKKKKPKPKNEKKKKKLHKYEYNEISQKQFKINRNYLLKKKKELINLPYTNFDSLDLVGRDGNFYLGFGYVGSNSLFFSTGKGNLYNNIIGYKKYMKCDISKLSEICIDKHHIHEYDTSPFYTSSSYSYWKIIFRLYYYLILLNKISKKKEFVIIENIMSLKEKEVDILDCNYSDQEIGRIKKKKKKKKKNHKIRSQIEKGDKYQLQNLKQKHINQSFTSESNSGIKPLCTFDNKEHQTLYNYSSNIMSKQTEMYYSNLDTYLQNNANYKQPSTSNNVDFEKSFQDSHFEKHNKITDMYDHNIRKYSEKKKMKKIKEKKERKKQRRKKEKIQNIKNILENDKKYSESYINSYVSNNIPQSVDENKFFFCFLKLEVIEDDGIRVIKKNILNNIIPFRFSVDARPEKGRKKVAFKYESLFGYKNNTKNNNILGNCDNKNINNNQIAIHRNIKSFYDDTIDSNFNKTVKYIGRINNSDKYMIDYCKHKIMKRDKSLLCLDNRKLVSKICSKNKIPLLWIRVDNDFYIIGRIRRTQSVSMWIQQLLNDNNILAQLESSFSLAFIPFFFLNKNITSNFNESKNNYFLGPEKPSTNINNNSLHYGGLANNIASIGSDQNIDHLDPDSILAHNTQKDNHTDVDADFLKFSATKIKNKQKKKNNSQNNNNSADPAIFPFNNITSNILEKSDQSFSMLNESYTIDNDKNRKITTNTANKHMLNNFMNLHQQAAQMDLNMIRMSHISNKHEFTNNSIYNNIQNDLLKVDRYYSQSSSSNVDSDSHDLNFTTSTIDDLNEDVNGLENCNYSSSSYKTKEKKNYKTYYKKNISISNMPINIEIIKALYKSITSEYLHYIVKIRCIYSLCFVHNKYIYTQKVIQNIFLEYFNQNFPKDLNQKKIMHAFFIALSLLRNKNNRTPKIILFLLIKKCSNFVLSLNLHNNYNLTQNTTHSEQDNITSHRYISNNMGADNYEYIGNNTKTNNFGKFYSNPNQENVQINTIGNASQSNFSLQTINSQFQSSKNYITKKKDEYNNVKTGIDYTKYCTNNEHWDYKKNIVQKISQITNHKKLCTCNKNIHKLCDSCKNDPNCSGKKKNVQYNQNKENQQKITYDPDLIIQKEEEEDIKMVLECIGNIKFKNRCLFGNQNNKFNGIIEYQTNSTTNINNISKSSNEYFFSQYFKKLANNINGIPTGTSYTNNYMKKRKKMYHAYDFYDIDIYDGEKKVENHFLKLRKTKKEYTQDLIDLLFLIYELKKLSPYLPISDTVITILIRSISRNKNILDLFRNKMYIENKCYFDMCAYLPNFIFQSKLLNFIEHKNANNFTIEMIRAILHLIMTGNIRVYKIYYKINELLGSGMENIISSLKKNNNIMNNTVNDNNLLDIPTKKEISKDEANNFSKPHGKCENTTFKDINNENEKNENYFFVSTYTNFIERKVICMHLLNMYAAIQFISQIVKIFKNCEIEMLIWNIFYQLLLIFQQKYPFFFLPFSKLFNKYFKEYQKKNYTIFEFFYFLYGLNSINQYEKANKINDYNNTSDFDDDKIKIPYINNQYKMHTNNKLTCDYALRNILFEETFTNYSSKIKEQNIIIYKYDIIGYIPFINILKFISNTKKLKKKFIQITYIKYIVKYIHNYFRELIIDTSNFNENYFKNSILHDLKNIFVFLYGYGIPPCYSKTIPPIYLPHYKQLNDTTKKGVQINSLIKFLRTYYNNEKLLKWKVVASEFVSVLKNMPELKLFIDNPTTSLYNFNFTKESIWLSLISEKLKNDIYKLPMDLKRDIILLLKNIRLVDICLGTNTYEHVNNIFTVCWFIIVKIFQNYEKSKKNV</sequence>
<feature type="compositionally biased region" description="Basic residues" evidence="2">
    <location>
        <begin position="1335"/>
        <end position="1354"/>
    </location>
</feature>
<dbReference type="PANTHER" id="PTHR15361:SF5">
    <property type="entry name" value="C3H1-TYPE DOMAIN-CONTAINING PROTEIN"/>
    <property type="match status" value="1"/>
</dbReference>
<keyword evidence="1" id="KW-0175">Coiled coil</keyword>
<dbReference type="GO" id="GO:0003690">
    <property type="term" value="F:double-stranded DNA binding"/>
    <property type="evidence" value="ECO:0007669"/>
    <property type="project" value="TreeGrafter"/>
</dbReference>
<reference evidence="3 4" key="1">
    <citation type="submission" date="2016-02" db="EMBL/GenBank/DDBJ databases">
        <authorList>
            <consortium name="Pathogen Informatics"/>
        </authorList>
    </citation>
    <scope>NUCLEOTIDE SEQUENCE [LARGE SCALE GENOMIC DNA]</scope>
    <source>
        <strain evidence="3 4">K173</strain>
    </source>
</reference>
<protein>
    <submittedName>
        <fullName evidence="3">Uncharacterized protein</fullName>
    </submittedName>
</protein>
<feature type="region of interest" description="Disordered" evidence="2">
    <location>
        <begin position="1984"/>
        <end position="2003"/>
    </location>
</feature>
<accession>A0A113R943</accession>
<dbReference type="Proteomes" id="UP000069549">
    <property type="component" value="Chromosome 6"/>
</dbReference>
<name>A0A113R943_PLABE</name>
<dbReference type="InterPro" id="IPR052003">
    <property type="entry name" value="HR_DNA-Binding_Protein"/>
</dbReference>
<dbReference type="EMBL" id="LT160026">
    <property type="protein sequence ID" value="CXI20755.1"/>
    <property type="molecule type" value="Genomic_DNA"/>
</dbReference>